<dbReference type="InParanoid" id="G3HHK1"/>
<organism evidence="1 2">
    <name type="scientific">Cricetulus griseus</name>
    <name type="common">Chinese hamster</name>
    <name type="synonym">Cricetulus barabensis griseus</name>
    <dbReference type="NCBI Taxonomy" id="10029"/>
    <lineage>
        <taxon>Eukaryota</taxon>
        <taxon>Metazoa</taxon>
        <taxon>Chordata</taxon>
        <taxon>Craniata</taxon>
        <taxon>Vertebrata</taxon>
        <taxon>Euteleostomi</taxon>
        <taxon>Mammalia</taxon>
        <taxon>Eutheria</taxon>
        <taxon>Euarchontoglires</taxon>
        <taxon>Glires</taxon>
        <taxon>Rodentia</taxon>
        <taxon>Myomorpha</taxon>
        <taxon>Muroidea</taxon>
        <taxon>Cricetidae</taxon>
        <taxon>Cricetinae</taxon>
        <taxon>Cricetulus</taxon>
    </lineage>
</organism>
<evidence type="ECO:0000313" key="1">
    <source>
        <dbReference type="EMBL" id="EGV95017.1"/>
    </source>
</evidence>
<dbReference type="Proteomes" id="UP000001075">
    <property type="component" value="Unassembled WGS sequence"/>
</dbReference>
<evidence type="ECO:0000313" key="2">
    <source>
        <dbReference type="Proteomes" id="UP000001075"/>
    </source>
</evidence>
<sequence length="50" mass="5350">MLHDGEENTNSVVCHTSCEAKVTNSEPVTIVKATQISLLLMLNSSSQSTT</sequence>
<dbReference type="AlphaFoldDB" id="G3HHK1"/>
<proteinExistence type="predicted"/>
<gene>
    <name evidence="1" type="ORF">I79_010088</name>
</gene>
<reference evidence="2" key="1">
    <citation type="journal article" date="2011" name="Nat. Biotechnol.">
        <title>The genomic sequence of the Chinese hamster ovary (CHO)-K1 cell line.</title>
        <authorList>
            <person name="Xu X."/>
            <person name="Nagarajan H."/>
            <person name="Lewis N.E."/>
            <person name="Pan S."/>
            <person name="Cai Z."/>
            <person name="Liu X."/>
            <person name="Chen W."/>
            <person name="Xie M."/>
            <person name="Wang W."/>
            <person name="Hammond S."/>
            <person name="Andersen M.R."/>
            <person name="Neff N."/>
            <person name="Passarelli B."/>
            <person name="Koh W."/>
            <person name="Fan H.C."/>
            <person name="Wang J."/>
            <person name="Gui Y."/>
            <person name="Lee K.H."/>
            <person name="Betenbaugh M.J."/>
            <person name="Quake S.R."/>
            <person name="Famili I."/>
            <person name="Palsson B.O."/>
            <person name="Wang J."/>
        </authorList>
    </citation>
    <scope>NUCLEOTIDE SEQUENCE [LARGE SCALE GENOMIC DNA]</scope>
    <source>
        <strain evidence="2">CHO K1 cell line</strain>
    </source>
</reference>
<protein>
    <submittedName>
        <fullName evidence="1">Uncharacterized protein</fullName>
    </submittedName>
</protein>
<dbReference type="EMBL" id="JH000379">
    <property type="protein sequence ID" value="EGV95017.1"/>
    <property type="molecule type" value="Genomic_DNA"/>
</dbReference>
<name>G3HHK1_CRIGR</name>
<accession>G3HHK1</accession>